<evidence type="ECO:0000313" key="2">
    <source>
        <dbReference type="Proteomes" id="UP000615446"/>
    </source>
</evidence>
<dbReference type="AlphaFoldDB" id="A0A8H3QIC2"/>
<organism evidence="1 2">
    <name type="scientific">Rhizophagus clarus</name>
    <dbReference type="NCBI Taxonomy" id="94130"/>
    <lineage>
        <taxon>Eukaryota</taxon>
        <taxon>Fungi</taxon>
        <taxon>Fungi incertae sedis</taxon>
        <taxon>Mucoromycota</taxon>
        <taxon>Glomeromycotina</taxon>
        <taxon>Glomeromycetes</taxon>
        <taxon>Glomerales</taxon>
        <taxon>Glomeraceae</taxon>
        <taxon>Rhizophagus</taxon>
    </lineage>
</organism>
<reference evidence="1" key="1">
    <citation type="submission" date="2019-10" db="EMBL/GenBank/DDBJ databases">
        <title>Conservation and host-specific expression of non-tandemly repeated heterogenous ribosome RNA gene in arbuscular mycorrhizal fungi.</title>
        <authorList>
            <person name="Maeda T."/>
            <person name="Kobayashi Y."/>
            <person name="Nakagawa T."/>
            <person name="Ezawa T."/>
            <person name="Yamaguchi K."/>
            <person name="Bino T."/>
            <person name="Nishimoto Y."/>
            <person name="Shigenobu S."/>
            <person name="Kawaguchi M."/>
        </authorList>
    </citation>
    <scope>NUCLEOTIDE SEQUENCE</scope>
    <source>
        <strain evidence="1">HR1</strain>
    </source>
</reference>
<name>A0A8H3QIC2_9GLOM</name>
<gene>
    <name evidence="1" type="ORF">RCL2_000770500</name>
</gene>
<evidence type="ECO:0000313" key="1">
    <source>
        <dbReference type="EMBL" id="GES80421.1"/>
    </source>
</evidence>
<protein>
    <submittedName>
        <fullName evidence="1">Uncharacterized protein</fullName>
    </submittedName>
</protein>
<dbReference type="EMBL" id="BLAL01000049">
    <property type="protein sequence ID" value="GES80421.1"/>
    <property type="molecule type" value="Genomic_DNA"/>
</dbReference>
<accession>A0A8H3QIC2</accession>
<dbReference type="Proteomes" id="UP000615446">
    <property type="component" value="Unassembled WGS sequence"/>
</dbReference>
<proteinExistence type="predicted"/>
<sequence length="181" mass="21574">MVKDIKETQYIEQFFMLNRNRYFTSLSDLESFDWSLTFRYIKDKFDEISVFDSQFNSFKIKLCAEELSTQDNLCKCSPSVYIGKIVHNSKAQLFNLISPVIQDKVDIDYNDIFTNINNLDCWNSSNIRILSLVKGIIPRSFSEFLKELKIPEQSIYKIMREVIDTLVLQFKHLIWEYRNVY</sequence>
<comment type="caution">
    <text evidence="1">The sequence shown here is derived from an EMBL/GenBank/DDBJ whole genome shotgun (WGS) entry which is preliminary data.</text>
</comment>